<dbReference type="SMART" id="SM00829">
    <property type="entry name" value="PKS_ER"/>
    <property type="match status" value="1"/>
</dbReference>
<evidence type="ECO:0000256" key="4">
    <source>
        <dbReference type="ARBA" id="ARBA00022833"/>
    </source>
</evidence>
<evidence type="ECO:0000256" key="1">
    <source>
        <dbReference type="ARBA" id="ARBA00001947"/>
    </source>
</evidence>
<evidence type="ECO:0000256" key="2">
    <source>
        <dbReference type="ARBA" id="ARBA00008072"/>
    </source>
</evidence>
<dbReference type="Pfam" id="PF08240">
    <property type="entry name" value="ADH_N"/>
    <property type="match status" value="1"/>
</dbReference>
<dbReference type="Proteomes" id="UP001172673">
    <property type="component" value="Unassembled WGS sequence"/>
</dbReference>
<evidence type="ECO:0000259" key="6">
    <source>
        <dbReference type="SMART" id="SM00829"/>
    </source>
</evidence>
<dbReference type="InterPro" id="IPR020843">
    <property type="entry name" value="ER"/>
</dbReference>
<dbReference type="GO" id="GO:0046872">
    <property type="term" value="F:metal ion binding"/>
    <property type="evidence" value="ECO:0007669"/>
    <property type="project" value="UniProtKB-KW"/>
</dbReference>
<dbReference type="GO" id="GO:0005737">
    <property type="term" value="C:cytoplasm"/>
    <property type="evidence" value="ECO:0007669"/>
    <property type="project" value="TreeGrafter"/>
</dbReference>
<dbReference type="PANTHER" id="PTHR43161">
    <property type="entry name" value="SORBITOL DEHYDROGENASE"/>
    <property type="match status" value="1"/>
</dbReference>
<evidence type="ECO:0000313" key="8">
    <source>
        <dbReference type="Proteomes" id="UP001172673"/>
    </source>
</evidence>
<dbReference type="AlphaFoldDB" id="A0AA38XPM2"/>
<dbReference type="EMBL" id="JAPDRK010000001">
    <property type="protein sequence ID" value="KAJ9617146.1"/>
    <property type="molecule type" value="Genomic_DNA"/>
</dbReference>
<feature type="domain" description="Enoyl reductase (ER)" evidence="6">
    <location>
        <begin position="8"/>
        <end position="321"/>
    </location>
</feature>
<protein>
    <recommendedName>
        <fullName evidence="6">Enoyl reductase (ER) domain-containing protein</fullName>
    </recommendedName>
</protein>
<evidence type="ECO:0000256" key="5">
    <source>
        <dbReference type="ARBA" id="ARBA00023002"/>
    </source>
</evidence>
<gene>
    <name evidence="7" type="ORF">H2200_000867</name>
</gene>
<dbReference type="InterPro" id="IPR013154">
    <property type="entry name" value="ADH-like_N"/>
</dbReference>
<dbReference type="SUPFAM" id="SSF50129">
    <property type="entry name" value="GroES-like"/>
    <property type="match status" value="1"/>
</dbReference>
<evidence type="ECO:0000256" key="3">
    <source>
        <dbReference type="ARBA" id="ARBA00022723"/>
    </source>
</evidence>
<dbReference type="InterPro" id="IPR011032">
    <property type="entry name" value="GroES-like_sf"/>
</dbReference>
<dbReference type="InterPro" id="IPR013149">
    <property type="entry name" value="ADH-like_C"/>
</dbReference>
<accession>A0AA38XPM2</accession>
<comment type="similarity">
    <text evidence="2">Belongs to the zinc-containing alcohol dehydrogenase family.</text>
</comment>
<comment type="cofactor">
    <cofactor evidence="1">
        <name>Zn(2+)</name>
        <dbReference type="ChEBI" id="CHEBI:29105"/>
    </cofactor>
</comment>
<dbReference type="SUPFAM" id="SSF51735">
    <property type="entry name" value="NAD(P)-binding Rossmann-fold domains"/>
    <property type="match status" value="1"/>
</dbReference>
<dbReference type="PANTHER" id="PTHR43161:SF23">
    <property type="entry name" value="(R,R)-BUTANEDIOL DEHYDROGENASE-RELATED"/>
    <property type="match status" value="1"/>
</dbReference>
<dbReference type="Gene3D" id="3.40.50.720">
    <property type="entry name" value="NAD(P)-binding Rossmann-like Domain"/>
    <property type="match status" value="1"/>
</dbReference>
<keyword evidence="3" id="KW-0479">Metal-binding</keyword>
<name>A0AA38XPM2_9EURO</name>
<dbReference type="Gene3D" id="3.90.180.10">
    <property type="entry name" value="Medium-chain alcohol dehydrogenases, catalytic domain"/>
    <property type="match status" value="1"/>
</dbReference>
<keyword evidence="5" id="KW-0560">Oxidoreductase</keyword>
<dbReference type="Pfam" id="PF00107">
    <property type="entry name" value="ADH_zinc_N"/>
    <property type="match status" value="1"/>
</dbReference>
<sequence>MRALRYHGPQDLRLDAIDEPTCGRDQVKLNPEFAGICGTDLHEYLIGPLIIPSEPHPLTGEKVPVTLGHEFSATVVEVGSEISDIRPGDQVAVHPLLYDSTCGPCKRGQPNCCATSASIGFHASTTGGFAQQIVVPRENVFKLPPTVSLEEGALIEPIAVAWHAVENSPFQQGDDALVVGAGPVGLAVIQVLKARGAGRIVVSEISTRRRELAKELGATHLLDPRAPDVVAKCKEICDGEGPAIVLDAAGVQAGLDLALNASRVGATIVNIATWKEQPRLNTLALLLGEKKYIGTLVHVKEDFAEVIEAMGSGLIQPKAMISSVIPLDDAVEKGFKALIADKDSLVKVLVKVQDH</sequence>
<evidence type="ECO:0000313" key="7">
    <source>
        <dbReference type="EMBL" id="KAJ9617146.1"/>
    </source>
</evidence>
<reference evidence="7" key="1">
    <citation type="submission" date="2022-10" db="EMBL/GenBank/DDBJ databases">
        <title>Culturing micro-colonial fungi from biological soil crusts in the Mojave desert and describing Neophaeococcomyces mojavensis, and introducing the new genera and species Taxawa tesnikishii.</title>
        <authorList>
            <person name="Kurbessoian T."/>
            <person name="Stajich J.E."/>
        </authorList>
    </citation>
    <scope>NUCLEOTIDE SEQUENCE</scope>
    <source>
        <strain evidence="7">TK_41</strain>
    </source>
</reference>
<comment type="caution">
    <text evidence="7">The sequence shown here is derived from an EMBL/GenBank/DDBJ whole genome shotgun (WGS) entry which is preliminary data.</text>
</comment>
<keyword evidence="4" id="KW-0862">Zinc</keyword>
<proteinExistence type="inferred from homology"/>
<dbReference type="InterPro" id="IPR036291">
    <property type="entry name" value="NAD(P)-bd_dom_sf"/>
</dbReference>
<organism evidence="7 8">
    <name type="scientific">Cladophialophora chaetospira</name>
    <dbReference type="NCBI Taxonomy" id="386627"/>
    <lineage>
        <taxon>Eukaryota</taxon>
        <taxon>Fungi</taxon>
        <taxon>Dikarya</taxon>
        <taxon>Ascomycota</taxon>
        <taxon>Pezizomycotina</taxon>
        <taxon>Eurotiomycetes</taxon>
        <taxon>Chaetothyriomycetidae</taxon>
        <taxon>Chaetothyriales</taxon>
        <taxon>Herpotrichiellaceae</taxon>
        <taxon>Cladophialophora</taxon>
    </lineage>
</organism>
<dbReference type="GO" id="GO:0000721">
    <property type="term" value="F:(R,R)-butanediol dehydrogenase activity"/>
    <property type="evidence" value="ECO:0007669"/>
    <property type="project" value="TreeGrafter"/>
</dbReference>
<dbReference type="CDD" id="cd08233">
    <property type="entry name" value="butanediol_DH_like"/>
    <property type="match status" value="1"/>
</dbReference>
<keyword evidence="8" id="KW-1185">Reference proteome</keyword>
<dbReference type="GO" id="GO:0034079">
    <property type="term" value="P:butanediol biosynthetic process"/>
    <property type="evidence" value="ECO:0007669"/>
    <property type="project" value="TreeGrafter"/>
</dbReference>